<dbReference type="GO" id="GO:0022625">
    <property type="term" value="C:cytosolic large ribosomal subunit"/>
    <property type="evidence" value="ECO:0007669"/>
    <property type="project" value="TreeGrafter"/>
</dbReference>
<evidence type="ECO:0000256" key="2">
    <source>
        <dbReference type="ARBA" id="ARBA00022980"/>
    </source>
</evidence>
<evidence type="ECO:0000313" key="8">
    <source>
        <dbReference type="Proteomes" id="UP000228909"/>
    </source>
</evidence>
<evidence type="ECO:0000313" key="7">
    <source>
        <dbReference type="EMBL" id="PIR71811.1"/>
    </source>
</evidence>
<comment type="caution">
    <text evidence="7">The sequence shown here is derived from an EMBL/GenBank/DDBJ whole genome shotgun (WGS) entry which is preliminary data.</text>
</comment>
<dbReference type="GO" id="GO:0006412">
    <property type="term" value="P:translation"/>
    <property type="evidence" value="ECO:0007669"/>
    <property type="project" value="InterPro"/>
</dbReference>
<organism evidence="7 8">
    <name type="scientific">Candidatus Nealsonbacteria bacterium CG10_big_fil_rev_8_21_14_0_10_37_25</name>
    <dbReference type="NCBI Taxonomy" id="1974711"/>
    <lineage>
        <taxon>Bacteria</taxon>
        <taxon>Candidatus Nealsoniibacteriota</taxon>
    </lineage>
</organism>
<dbReference type="InterPro" id="IPR000456">
    <property type="entry name" value="Ribosomal_bL17"/>
</dbReference>
<dbReference type="GO" id="GO:0003735">
    <property type="term" value="F:structural constituent of ribosome"/>
    <property type="evidence" value="ECO:0007669"/>
    <property type="project" value="InterPro"/>
</dbReference>
<name>A0A2H0TJU7_9BACT</name>
<protein>
    <recommendedName>
        <fullName evidence="4 6">50S ribosomal protein L17</fullName>
    </recommendedName>
</protein>
<comment type="similarity">
    <text evidence="1 5">Belongs to the bacterial ribosomal protein bL17 family.</text>
</comment>
<dbReference type="EMBL" id="PFCK01000015">
    <property type="protein sequence ID" value="PIR71811.1"/>
    <property type="molecule type" value="Genomic_DNA"/>
</dbReference>
<accession>A0A2H0TJU7</accession>
<dbReference type="Gene3D" id="3.90.1030.10">
    <property type="entry name" value="Ribosomal protein L17"/>
    <property type="match status" value="1"/>
</dbReference>
<sequence>MPKRKKGRKLSRKRNQRKALLKTLASSLLLKEKIKTSQAKAKEVSRFVEKQISLARQSFAKQNLGGQAKIGTLRIQRLLRRHFSPSIVKKLVNEIGPRYKNRPGGYTRIIKLGSRKSNGAKMAIIELIK</sequence>
<keyword evidence="3 5" id="KW-0687">Ribonucleoprotein</keyword>
<evidence type="ECO:0000256" key="3">
    <source>
        <dbReference type="ARBA" id="ARBA00023274"/>
    </source>
</evidence>
<dbReference type="PANTHER" id="PTHR14413">
    <property type="entry name" value="RIBOSOMAL PROTEIN L17"/>
    <property type="match status" value="1"/>
</dbReference>
<dbReference type="InterPro" id="IPR036373">
    <property type="entry name" value="Ribosomal_bL17_sf"/>
</dbReference>
<evidence type="ECO:0000256" key="5">
    <source>
        <dbReference type="RuleBase" id="RU000660"/>
    </source>
</evidence>
<keyword evidence="2 5" id="KW-0689">Ribosomal protein</keyword>
<dbReference type="AlphaFoldDB" id="A0A2H0TJU7"/>
<proteinExistence type="inferred from homology"/>
<dbReference type="PANTHER" id="PTHR14413:SF16">
    <property type="entry name" value="LARGE RIBOSOMAL SUBUNIT PROTEIN BL17M"/>
    <property type="match status" value="1"/>
</dbReference>
<reference evidence="8" key="1">
    <citation type="submission" date="2017-09" db="EMBL/GenBank/DDBJ databases">
        <title>Depth-based differentiation of microbial function through sediment-hosted aquifers and enrichment of novel symbionts in the deep terrestrial subsurface.</title>
        <authorList>
            <person name="Probst A.J."/>
            <person name="Ladd B."/>
            <person name="Jarett J.K."/>
            <person name="Geller-Mcgrath D.E."/>
            <person name="Sieber C.M.K."/>
            <person name="Emerson J.B."/>
            <person name="Anantharaman K."/>
            <person name="Thomas B.C."/>
            <person name="Malmstrom R."/>
            <person name="Stieglmeier M."/>
            <person name="Klingl A."/>
            <person name="Woyke T."/>
            <person name="Ryan C.M."/>
            <person name="Banfield J.F."/>
        </authorList>
    </citation>
    <scope>NUCLEOTIDE SEQUENCE [LARGE SCALE GENOMIC DNA]</scope>
</reference>
<dbReference type="NCBIfam" id="TIGR00059">
    <property type="entry name" value="L17"/>
    <property type="match status" value="1"/>
</dbReference>
<dbReference type="Pfam" id="PF01196">
    <property type="entry name" value="Ribosomal_L17"/>
    <property type="match status" value="1"/>
</dbReference>
<evidence type="ECO:0000256" key="6">
    <source>
        <dbReference type="RuleBase" id="RU000661"/>
    </source>
</evidence>
<evidence type="ECO:0000256" key="4">
    <source>
        <dbReference type="ARBA" id="ARBA00035494"/>
    </source>
</evidence>
<evidence type="ECO:0000256" key="1">
    <source>
        <dbReference type="ARBA" id="ARBA00008777"/>
    </source>
</evidence>
<dbReference type="SUPFAM" id="SSF64263">
    <property type="entry name" value="Prokaryotic ribosomal protein L17"/>
    <property type="match status" value="1"/>
</dbReference>
<dbReference type="Proteomes" id="UP000228909">
    <property type="component" value="Unassembled WGS sequence"/>
</dbReference>
<gene>
    <name evidence="7" type="ORF">COU43_00510</name>
</gene>